<feature type="domain" description="Carbohydrate kinase FGGY N-terminal" evidence="5">
    <location>
        <begin position="69"/>
        <end position="217"/>
    </location>
</feature>
<organism evidence="7 8">
    <name type="scientific">Actinidia rufa</name>
    <dbReference type="NCBI Taxonomy" id="165716"/>
    <lineage>
        <taxon>Eukaryota</taxon>
        <taxon>Viridiplantae</taxon>
        <taxon>Streptophyta</taxon>
        <taxon>Embryophyta</taxon>
        <taxon>Tracheophyta</taxon>
        <taxon>Spermatophyta</taxon>
        <taxon>Magnoliopsida</taxon>
        <taxon>eudicotyledons</taxon>
        <taxon>Gunneridae</taxon>
        <taxon>Pentapetalae</taxon>
        <taxon>asterids</taxon>
        <taxon>Ericales</taxon>
        <taxon>Actinidiaceae</taxon>
        <taxon>Actinidia</taxon>
    </lineage>
</organism>
<dbReference type="GO" id="GO:0005524">
    <property type="term" value="F:ATP binding"/>
    <property type="evidence" value="ECO:0007669"/>
    <property type="project" value="UniProtKB-KW"/>
</dbReference>
<feature type="domain" description="Carbohydrate kinase FGGY C-terminal" evidence="6">
    <location>
        <begin position="395"/>
        <end position="445"/>
    </location>
</feature>
<evidence type="ECO:0000256" key="4">
    <source>
        <dbReference type="RuleBase" id="RU367058"/>
    </source>
</evidence>
<dbReference type="GO" id="GO:0005997">
    <property type="term" value="P:xylulose metabolic process"/>
    <property type="evidence" value="ECO:0007669"/>
    <property type="project" value="TreeGrafter"/>
</dbReference>
<dbReference type="InterPro" id="IPR018485">
    <property type="entry name" value="FGGY_C"/>
</dbReference>
<comment type="caution">
    <text evidence="7">The sequence shown here is derived from an EMBL/GenBank/DDBJ whole genome shotgun (WGS) entry which is preliminary data.</text>
</comment>
<dbReference type="Proteomes" id="UP000585474">
    <property type="component" value="Unassembled WGS sequence"/>
</dbReference>
<dbReference type="GO" id="GO:0042732">
    <property type="term" value="P:D-xylose metabolic process"/>
    <property type="evidence" value="ECO:0007669"/>
    <property type="project" value="UniProtKB-UniRule"/>
</dbReference>
<dbReference type="Gene3D" id="3.30.420.40">
    <property type="match status" value="2"/>
</dbReference>
<protein>
    <recommendedName>
        <fullName evidence="4">Xylulose kinase</fullName>
        <ecNumber evidence="4">2.7.1.17</ecNumber>
    </recommendedName>
</protein>
<dbReference type="InterPro" id="IPR042024">
    <property type="entry name" value="D-XK_euk"/>
</dbReference>
<evidence type="ECO:0000259" key="5">
    <source>
        <dbReference type="Pfam" id="PF00370"/>
    </source>
</evidence>
<name>A0A7J0EJ37_9ERIC</name>
<keyword evidence="4" id="KW-0859">Xylose metabolism</keyword>
<dbReference type="EC" id="2.7.1.17" evidence="4"/>
<evidence type="ECO:0000313" key="7">
    <source>
        <dbReference type="EMBL" id="GFY85939.1"/>
    </source>
</evidence>
<dbReference type="InterPro" id="IPR043129">
    <property type="entry name" value="ATPase_NBD"/>
</dbReference>
<comment type="similarity">
    <text evidence="1 4">Belongs to the FGGY kinase family.</text>
</comment>
<comment type="catalytic activity">
    <reaction evidence="4">
        <text>D-xylulose + ATP = D-xylulose 5-phosphate + ADP + H(+)</text>
        <dbReference type="Rhea" id="RHEA:10964"/>
        <dbReference type="ChEBI" id="CHEBI:15378"/>
        <dbReference type="ChEBI" id="CHEBI:17140"/>
        <dbReference type="ChEBI" id="CHEBI:30616"/>
        <dbReference type="ChEBI" id="CHEBI:57737"/>
        <dbReference type="ChEBI" id="CHEBI:456216"/>
        <dbReference type="EC" id="2.7.1.17"/>
    </reaction>
</comment>
<keyword evidence="4" id="KW-0067">ATP-binding</keyword>
<dbReference type="GO" id="GO:0005829">
    <property type="term" value="C:cytosol"/>
    <property type="evidence" value="ECO:0007669"/>
    <property type="project" value="TreeGrafter"/>
</dbReference>
<dbReference type="CDD" id="cd07776">
    <property type="entry name" value="ASKHA_NBD_FGGY_SpXK-like"/>
    <property type="match status" value="1"/>
</dbReference>
<keyword evidence="8" id="KW-1185">Reference proteome</keyword>
<dbReference type="EMBL" id="BJWL01000004">
    <property type="protein sequence ID" value="GFY85939.1"/>
    <property type="molecule type" value="Genomic_DNA"/>
</dbReference>
<evidence type="ECO:0000256" key="3">
    <source>
        <dbReference type="ARBA" id="ARBA00022777"/>
    </source>
</evidence>
<evidence type="ECO:0000256" key="2">
    <source>
        <dbReference type="ARBA" id="ARBA00022679"/>
    </source>
</evidence>
<dbReference type="Pfam" id="PF02782">
    <property type="entry name" value="FGGY_C"/>
    <property type="match status" value="1"/>
</dbReference>
<keyword evidence="2 4" id="KW-0808">Transferase</keyword>
<keyword evidence="4" id="KW-0547">Nucleotide-binding</keyword>
<dbReference type="AlphaFoldDB" id="A0A7J0EJ37"/>
<proteinExistence type="inferred from homology"/>
<keyword evidence="3 4" id="KW-0418">Kinase</keyword>
<dbReference type="PANTHER" id="PTHR10196">
    <property type="entry name" value="SUGAR KINASE"/>
    <property type="match status" value="1"/>
</dbReference>
<evidence type="ECO:0000256" key="1">
    <source>
        <dbReference type="ARBA" id="ARBA00009156"/>
    </source>
</evidence>
<gene>
    <name evidence="7" type="ORF">Acr_04g0006770</name>
</gene>
<dbReference type="Pfam" id="PF00370">
    <property type="entry name" value="FGGY_N"/>
    <property type="match status" value="1"/>
</dbReference>
<dbReference type="InterPro" id="IPR018484">
    <property type="entry name" value="FGGY_N"/>
</dbReference>
<dbReference type="PANTHER" id="PTHR10196:SF57">
    <property type="entry name" value="XYLULOSE KINASE"/>
    <property type="match status" value="1"/>
</dbReference>
<accession>A0A7J0EJ37</accession>
<dbReference type="SUPFAM" id="SSF53067">
    <property type="entry name" value="Actin-like ATPase domain"/>
    <property type="match status" value="2"/>
</dbReference>
<evidence type="ECO:0000259" key="6">
    <source>
        <dbReference type="Pfam" id="PF02782"/>
    </source>
</evidence>
<comment type="function">
    <text evidence="4">Mediates 1-deoxy-D-xylulose (DX) phosphorylation in the cytoplasm prior to the translocation of 1-deoxy-D-xylulose 5-phosphate into plastids. Can also phosphorylate D-xylulose (Xyl). Uses preferentially ATP as cosubstrate.</text>
</comment>
<dbReference type="GO" id="GO:0004856">
    <property type="term" value="F:D-xylulokinase activity"/>
    <property type="evidence" value="ECO:0007669"/>
    <property type="project" value="UniProtKB-UniRule"/>
</dbReference>
<dbReference type="FunFam" id="3.30.420.40:FF:000118">
    <property type="entry name" value="Xylulose kinase 2"/>
    <property type="match status" value="1"/>
</dbReference>
<keyword evidence="4" id="KW-0119">Carbohydrate metabolism</keyword>
<dbReference type="OrthoDB" id="1728974at2759"/>
<reference evidence="7 8" key="1">
    <citation type="submission" date="2019-07" db="EMBL/GenBank/DDBJ databases">
        <title>De Novo Assembly of kiwifruit Actinidia rufa.</title>
        <authorList>
            <person name="Sugita-Konishi S."/>
            <person name="Sato K."/>
            <person name="Mori E."/>
            <person name="Abe Y."/>
            <person name="Kisaki G."/>
            <person name="Hamano K."/>
            <person name="Suezawa K."/>
            <person name="Otani M."/>
            <person name="Fukuda T."/>
            <person name="Manabe T."/>
            <person name="Gomi K."/>
            <person name="Tabuchi M."/>
            <person name="Akimitsu K."/>
            <person name="Kataoka I."/>
        </authorList>
    </citation>
    <scope>NUCLEOTIDE SEQUENCE [LARGE SCALE GENOMIC DNA]</scope>
    <source>
        <strain evidence="8">cv. Fuchu</strain>
    </source>
</reference>
<evidence type="ECO:0000313" key="8">
    <source>
        <dbReference type="Proteomes" id="UP000585474"/>
    </source>
</evidence>
<sequence>MWVEALELMLQRLSSKLAFGKVAAVSGSGQQHGSVYWKKGSSAKLSSLDSKKPLVDQLGDAFSTKESPIWMDSSTTEQCKAIEKAVGGALELSRISGSRAHERFTGPQIRRIFETQPEVYNNTERISLVSSFMASLLIGAYACIDETDGAGMNLMDIKQRAWSKIALEATSPGLEEKLGKLAPAHAVAGFIAPYFVERFHFNENCLVVQWSGDNPNSVAGLTLNTPGDLAISLGTSDTVFGITSDPQPSLEGHVFPNPVDTKGYMVVSTIGSSPVFEALVQVSTKQYLKVPTTDITILIDMRNKCADKSWEVFGNLLQRTSPLNGGKIGFYYKEHEILPPLPVGFHRYVLENFTGETSDDLSDREVQEFDPPSEHWLRVNSCLCEVMRKGFGLPSPPKRIIATGGASANQGILNTVAVIFGCDVYTVQRPDSASLGAALRAAHGWLCNKRGSFVPISCLYKDKSEKTSLSCKLAAAAGDQELVAKYGLLMKKRLEIENRLVQKLGRM</sequence>